<evidence type="ECO:0000256" key="11">
    <source>
        <dbReference type="ARBA" id="ARBA00023501"/>
    </source>
</evidence>
<evidence type="ECO:0000256" key="4">
    <source>
        <dbReference type="ARBA" id="ARBA00011245"/>
    </source>
</evidence>
<comment type="similarity">
    <text evidence="3 12">Belongs to the aconitase/IPM isomerase family.</text>
</comment>
<dbReference type="Proteomes" id="UP000477311">
    <property type="component" value="Unassembled WGS sequence"/>
</dbReference>
<evidence type="ECO:0000256" key="12">
    <source>
        <dbReference type="RuleBase" id="RU361275"/>
    </source>
</evidence>
<evidence type="ECO:0000313" key="15">
    <source>
        <dbReference type="EMBL" id="NGO40340.1"/>
    </source>
</evidence>
<dbReference type="PROSITE" id="PS00450">
    <property type="entry name" value="ACONITASE_1"/>
    <property type="match status" value="1"/>
</dbReference>
<dbReference type="GO" id="GO:0051539">
    <property type="term" value="F:4 iron, 4 sulfur cluster binding"/>
    <property type="evidence" value="ECO:0007669"/>
    <property type="project" value="UniProtKB-KW"/>
</dbReference>
<dbReference type="Gene3D" id="6.10.190.10">
    <property type="match status" value="1"/>
</dbReference>
<dbReference type="CDD" id="cd01580">
    <property type="entry name" value="AcnA_IRP_Swivel"/>
    <property type="match status" value="1"/>
</dbReference>
<dbReference type="EC" id="4.2.1.3" evidence="12"/>
<evidence type="ECO:0000256" key="2">
    <source>
        <dbReference type="ARBA" id="ARBA00004717"/>
    </source>
</evidence>
<dbReference type="PANTHER" id="PTHR11670">
    <property type="entry name" value="ACONITASE/IRON-RESPONSIVE ELEMENT FAMILY MEMBER"/>
    <property type="match status" value="1"/>
</dbReference>
<evidence type="ECO:0000259" key="13">
    <source>
        <dbReference type="Pfam" id="PF00330"/>
    </source>
</evidence>
<comment type="function">
    <text evidence="12">Catalyzes the isomerization of citrate to isocitrate via cis-aconitate.</text>
</comment>
<evidence type="ECO:0000313" key="16">
    <source>
        <dbReference type="Proteomes" id="UP000477311"/>
    </source>
</evidence>
<evidence type="ECO:0000256" key="9">
    <source>
        <dbReference type="ARBA" id="ARBA00023014"/>
    </source>
</evidence>
<dbReference type="GO" id="GO:0006099">
    <property type="term" value="P:tricarboxylic acid cycle"/>
    <property type="evidence" value="ECO:0007669"/>
    <property type="project" value="UniProtKB-UniPathway"/>
</dbReference>
<evidence type="ECO:0000256" key="5">
    <source>
        <dbReference type="ARBA" id="ARBA00022532"/>
    </source>
</evidence>
<dbReference type="InterPro" id="IPR018136">
    <property type="entry name" value="Aconitase_4Fe-4S_BS"/>
</dbReference>
<evidence type="ECO:0000256" key="10">
    <source>
        <dbReference type="ARBA" id="ARBA00023239"/>
    </source>
</evidence>
<dbReference type="Gene3D" id="3.30.499.10">
    <property type="entry name" value="Aconitase, domain 3"/>
    <property type="match status" value="2"/>
</dbReference>
<protein>
    <recommendedName>
        <fullName evidence="12">Aconitate hydratase</fullName>
        <shortName evidence="12">Aconitase</shortName>
        <ecNumber evidence="12">4.2.1.3</ecNumber>
    </recommendedName>
</protein>
<feature type="domain" description="Aconitase A/isopropylmalate dehydratase small subunit swivel" evidence="14">
    <location>
        <begin position="705"/>
        <end position="832"/>
    </location>
</feature>
<dbReference type="Gene3D" id="3.20.19.10">
    <property type="entry name" value="Aconitase, domain 4"/>
    <property type="match status" value="1"/>
</dbReference>
<evidence type="ECO:0000256" key="7">
    <source>
        <dbReference type="ARBA" id="ARBA00022884"/>
    </source>
</evidence>
<dbReference type="EMBL" id="JAAKYA010000085">
    <property type="protein sequence ID" value="NGO40340.1"/>
    <property type="molecule type" value="Genomic_DNA"/>
</dbReference>
<dbReference type="CDD" id="cd01586">
    <property type="entry name" value="AcnA_IRP"/>
    <property type="match status" value="1"/>
</dbReference>
<dbReference type="NCBIfam" id="TIGR01341">
    <property type="entry name" value="aconitase_1"/>
    <property type="match status" value="1"/>
</dbReference>
<comment type="pathway">
    <text evidence="2">Carbohydrate metabolism; tricarboxylic acid cycle; isocitrate from oxaloacetate: step 2/2.</text>
</comment>
<dbReference type="InterPro" id="IPR015931">
    <property type="entry name" value="Acnase/IPM_dHydase_lsu_aba_1/3"/>
</dbReference>
<dbReference type="FunFam" id="3.20.19.10:FF:000001">
    <property type="entry name" value="Aconitate hydratase"/>
    <property type="match status" value="1"/>
</dbReference>
<dbReference type="SUPFAM" id="SSF52016">
    <property type="entry name" value="LeuD/IlvD-like"/>
    <property type="match status" value="1"/>
</dbReference>
<dbReference type="GO" id="GO:0046872">
    <property type="term" value="F:metal ion binding"/>
    <property type="evidence" value="ECO:0007669"/>
    <property type="project" value="UniProtKB-KW"/>
</dbReference>
<proteinExistence type="inferred from homology"/>
<dbReference type="InterPro" id="IPR015928">
    <property type="entry name" value="Aconitase/3IPM_dehydase_swvl"/>
</dbReference>
<evidence type="ECO:0000256" key="6">
    <source>
        <dbReference type="ARBA" id="ARBA00022723"/>
    </source>
</evidence>
<accession>A0A6M1S4Z4</accession>
<dbReference type="PRINTS" id="PR00415">
    <property type="entry name" value="ACONITASE"/>
</dbReference>
<dbReference type="RefSeq" id="WP_165108844.1">
    <property type="nucleotide sequence ID" value="NZ_JAAKYA010000085.1"/>
</dbReference>
<comment type="cofactor">
    <cofactor evidence="1">
        <name>[4Fe-4S] cluster</name>
        <dbReference type="ChEBI" id="CHEBI:49883"/>
    </cofactor>
</comment>
<keyword evidence="16" id="KW-1185">Reference proteome</keyword>
<dbReference type="Pfam" id="PF00694">
    <property type="entry name" value="Aconitase_C"/>
    <property type="match status" value="1"/>
</dbReference>
<sequence>MSTLHNLFDTLQTFEVGDGRRGAFYSLPRLEQAGLGPISRLPVSIRLVLESVLRNCDGRRVPESAIRSLAAWQPRAPRTEEIPFVVARIVLQDFTGVPLLVDLAAMRSAVARMGRDPRLIEPLVPVDLVVDHSVQVDVYGTSDALRRNLELEFARNRERYEFLKWGTQAFRTFRVIPPGIGIIHQVNLEYLARGVLQGPGPSEDTPLYYPDTLVGTDSHTTMINGLGIVGWGVGGIEAEAGMLGQPVYFLTPDVVGVYLTGSLPEGSTATDLALTLTQLLRRTKVVGKFVEFFGPGAAALPVVDRATIANMAPEYGATMGFFPIDEKCVEYLRATGRSEEHCRLYEAYYRAQGLWGMPQPGQVEYSQVVELDLGTVTPSVAGPKRPQDRIELPDLEREFFRALQKPVTDGGFGKSRREYGRSVTVRTSRGRRAEVGTGRVLIAAITSCTNTSNPTVMLAAGLLARKAVERGLRVPAGVKTSLAPGSRVVSEYLKRTGLQKYLNRLGFQVVGYGCTTCIGNSGPLDPAIEQALQQHDFVAAAVLSGNRNFEARIHPAIKANFLMSPPLVVAFALAGRVDIDMSCEPIGFDREGAPVFLADLWPTAEELRQALAEAVRPELFRKLYRDFSRQNPQWNEIPAPTGLVYEWSPRSTYIQEPPFFENFTLEPPGIQPLVGARVLGIFGDSVTTDHISPAGAIKKDSPAGRYLLEQGVDFADFNSYGSRRGNDRVMTRGTFANVRIKNLMLGGEEGGYTLLQPDGVKMFIYDAAMEYQRRGVPLVVIAGHEYGTGSSRDWAAKGTRLLGVRAVIARSFERIHRSNLVGMGVLPLQFPEGVSAQTLGLNGTELYDVPDLGPQLQPQQRLTLRIRRADGREETVPVQCRIDTPIEIDYYRHGGILPYVLRQLLSASTGPA</sequence>
<dbReference type="GO" id="GO:0003994">
    <property type="term" value="F:aconitate hydratase activity"/>
    <property type="evidence" value="ECO:0007669"/>
    <property type="project" value="UniProtKB-EC"/>
</dbReference>
<feature type="domain" description="Aconitase/3-isopropylmalate dehydratase large subunit alpha/beta/alpha" evidence="13">
    <location>
        <begin position="77"/>
        <end position="575"/>
    </location>
</feature>
<reference evidence="15 16" key="1">
    <citation type="submission" date="2020-02" db="EMBL/GenBank/DDBJ databases">
        <title>Draft genome sequence of Limisphaera ngatamarikiensis NGM72.4T, a thermophilic Verrucomicrobia grouped in subdivision 3.</title>
        <authorList>
            <person name="Carere C.R."/>
            <person name="Steen J."/>
            <person name="Hugenholtz P."/>
            <person name="Stott M.B."/>
        </authorList>
    </citation>
    <scope>NUCLEOTIDE SEQUENCE [LARGE SCALE GENOMIC DNA]</scope>
    <source>
        <strain evidence="15 16">NGM72.4</strain>
    </source>
</reference>
<keyword evidence="8 12" id="KW-0408">Iron</keyword>
<keyword evidence="7" id="KW-0694">RNA-binding</keyword>
<keyword evidence="9 12" id="KW-0411">Iron-sulfur</keyword>
<name>A0A6M1S4Z4_9BACT</name>
<dbReference type="NCBIfam" id="NF006757">
    <property type="entry name" value="PRK09277.1"/>
    <property type="match status" value="1"/>
</dbReference>
<evidence type="ECO:0000256" key="3">
    <source>
        <dbReference type="ARBA" id="ARBA00007185"/>
    </source>
</evidence>
<organism evidence="15 16">
    <name type="scientific">Limisphaera ngatamarikiensis</name>
    <dbReference type="NCBI Taxonomy" id="1324935"/>
    <lineage>
        <taxon>Bacteria</taxon>
        <taxon>Pseudomonadati</taxon>
        <taxon>Verrucomicrobiota</taxon>
        <taxon>Verrucomicrobiia</taxon>
        <taxon>Limisphaerales</taxon>
        <taxon>Limisphaeraceae</taxon>
        <taxon>Limisphaera</taxon>
    </lineage>
</organism>
<dbReference type="AlphaFoldDB" id="A0A6M1S4Z4"/>
<keyword evidence="12" id="KW-0004">4Fe-4S</keyword>
<dbReference type="SUPFAM" id="SSF53732">
    <property type="entry name" value="Aconitase iron-sulfur domain"/>
    <property type="match status" value="1"/>
</dbReference>
<dbReference type="PROSITE" id="PS01244">
    <property type="entry name" value="ACONITASE_2"/>
    <property type="match status" value="1"/>
</dbReference>
<dbReference type="InterPro" id="IPR044137">
    <property type="entry name" value="AcnA_IRP_Swivel"/>
</dbReference>
<evidence type="ECO:0000259" key="14">
    <source>
        <dbReference type="Pfam" id="PF00694"/>
    </source>
</evidence>
<dbReference type="FunFam" id="3.30.499.10:FF:000020">
    <property type="entry name" value="Aconitate hydratase A"/>
    <property type="match status" value="1"/>
</dbReference>
<dbReference type="InterPro" id="IPR000573">
    <property type="entry name" value="AconitaseA/IPMdHydase_ssu_swvl"/>
</dbReference>
<comment type="caution">
    <text evidence="15">The sequence shown here is derived from an EMBL/GenBank/DDBJ whole genome shotgun (WGS) entry which is preliminary data.</text>
</comment>
<dbReference type="InterPro" id="IPR006249">
    <property type="entry name" value="Aconitase/IRP2"/>
</dbReference>
<dbReference type="Pfam" id="PF00330">
    <property type="entry name" value="Aconitase"/>
    <property type="match status" value="1"/>
</dbReference>
<keyword evidence="10 12" id="KW-0456">Lyase</keyword>
<evidence type="ECO:0000256" key="8">
    <source>
        <dbReference type="ARBA" id="ARBA00023004"/>
    </source>
</evidence>
<evidence type="ECO:0000256" key="1">
    <source>
        <dbReference type="ARBA" id="ARBA00001966"/>
    </source>
</evidence>
<dbReference type="InterPro" id="IPR036008">
    <property type="entry name" value="Aconitase_4Fe-4S_dom"/>
</dbReference>
<keyword evidence="5" id="KW-0816">Tricarboxylic acid cycle</keyword>
<comment type="subunit">
    <text evidence="4">Monomer.</text>
</comment>
<dbReference type="GO" id="GO:0003723">
    <property type="term" value="F:RNA binding"/>
    <property type="evidence" value="ECO:0007669"/>
    <property type="project" value="UniProtKB-KW"/>
</dbReference>
<dbReference type="NCBIfam" id="NF009520">
    <property type="entry name" value="PRK12881.1"/>
    <property type="match status" value="1"/>
</dbReference>
<comment type="catalytic activity">
    <reaction evidence="11 12">
        <text>citrate = D-threo-isocitrate</text>
        <dbReference type="Rhea" id="RHEA:10336"/>
        <dbReference type="ChEBI" id="CHEBI:15562"/>
        <dbReference type="ChEBI" id="CHEBI:16947"/>
        <dbReference type="EC" id="4.2.1.3"/>
    </reaction>
</comment>
<dbReference type="UniPathway" id="UPA00223">
    <property type="reaction ID" value="UER00718"/>
</dbReference>
<keyword evidence="6" id="KW-0479">Metal-binding</keyword>
<dbReference type="InterPro" id="IPR001030">
    <property type="entry name" value="Acoase/IPM_deHydtase_lsu_aba"/>
</dbReference>
<gene>
    <name evidence="15" type="primary">acnA</name>
    <name evidence="15" type="ORF">G4L39_13175</name>
</gene>